<dbReference type="KEGG" id="dfa:DFA_08030"/>
<gene>
    <name evidence="1" type="ORF">DFA_08030</name>
</gene>
<protein>
    <submittedName>
        <fullName evidence="1">Uncharacterized protein</fullName>
    </submittedName>
</protein>
<proteinExistence type="predicted"/>
<dbReference type="RefSeq" id="XP_004355533.1">
    <property type="nucleotide sequence ID" value="XM_004355480.1"/>
</dbReference>
<evidence type="ECO:0000313" key="1">
    <source>
        <dbReference type="EMBL" id="EGG17049.1"/>
    </source>
</evidence>
<organism evidence="1 2">
    <name type="scientific">Cavenderia fasciculata</name>
    <name type="common">Slime mold</name>
    <name type="synonym">Dictyostelium fasciculatum</name>
    <dbReference type="NCBI Taxonomy" id="261658"/>
    <lineage>
        <taxon>Eukaryota</taxon>
        <taxon>Amoebozoa</taxon>
        <taxon>Evosea</taxon>
        <taxon>Eumycetozoa</taxon>
        <taxon>Dictyostelia</taxon>
        <taxon>Acytosteliales</taxon>
        <taxon>Cavenderiaceae</taxon>
        <taxon>Cavenderia</taxon>
    </lineage>
</organism>
<dbReference type="EMBL" id="GL883021">
    <property type="protein sequence ID" value="EGG17049.1"/>
    <property type="molecule type" value="Genomic_DNA"/>
</dbReference>
<evidence type="ECO:0000313" key="2">
    <source>
        <dbReference type="Proteomes" id="UP000007797"/>
    </source>
</evidence>
<dbReference type="Proteomes" id="UP000007797">
    <property type="component" value="Unassembled WGS sequence"/>
</dbReference>
<name>F4Q4P0_CACFS</name>
<dbReference type="GeneID" id="14869137"/>
<accession>F4Q4P0</accession>
<dbReference type="AlphaFoldDB" id="F4Q4P0"/>
<reference evidence="2" key="1">
    <citation type="journal article" date="2011" name="Genome Res.">
        <title>Phylogeny-wide analysis of social amoeba genomes highlights ancient origins for complex intercellular communication.</title>
        <authorList>
            <person name="Heidel A.J."/>
            <person name="Lawal H.M."/>
            <person name="Felder M."/>
            <person name="Schilde C."/>
            <person name="Helps N.R."/>
            <person name="Tunggal B."/>
            <person name="Rivero F."/>
            <person name="John U."/>
            <person name="Schleicher M."/>
            <person name="Eichinger L."/>
            <person name="Platzer M."/>
            <person name="Noegel A.A."/>
            <person name="Schaap P."/>
            <person name="Gloeckner G."/>
        </authorList>
    </citation>
    <scope>NUCLEOTIDE SEQUENCE [LARGE SCALE GENOMIC DNA]</scope>
    <source>
        <strain evidence="2">SH3</strain>
    </source>
</reference>
<keyword evidence="2" id="KW-1185">Reference proteome</keyword>
<sequence length="425" mass="50098">MTDILSILLSLSKDKYKDIIGVGLKSILSRSYIQMYEIIPNNPHKRIESFYNSAIDRIANVYHQIETTHSITDDQDLRELANLAEKNDKLCRILAKREVVMTLLRIIVNGEELWKQNYYSRLPLTEETIYQIYTTLDNDSFILDCTDLLNHILPWVKVQDIPYEGIFYVIKNHPMSPSSYRLTCTILRTMTLNRETIVPFISVGMIRMVRFFLANQVSYEYSQLQDYWLQITRIMYKDREYYFKSLSTQDQLYIEESYKNGRFKLWILPTKELRISPFSVMTEIISDGIGYYQGWINGTALFMDHIYSDSPISDMIYRRLDSTLTRYLASSLYASSLLLYFTVFLSRKGLIFYTLSTGLSMSIHTYQDKLVNHQKLSGPIYRAFQKYYQTDHHPGSSITMNMDIDQLNQNNIIKDKSDILNYRFK</sequence>